<proteinExistence type="predicted"/>
<reference evidence="2" key="1">
    <citation type="submission" date="2021-02" db="EMBL/GenBank/DDBJ databases">
        <authorList>
            <person name="Dougan E. K."/>
            <person name="Rhodes N."/>
            <person name="Thang M."/>
            <person name="Chan C."/>
        </authorList>
    </citation>
    <scope>NUCLEOTIDE SEQUENCE</scope>
</reference>
<sequence length="181" mass="20301">RLQSPALPEDWPLGCQGRRSMLHADYSAFLFKGRKLKGVQPKPPLPPPGPKAEDEDARDPHGHLLRQNKVCGYALKPGEQRCCEKSEEECHKCCIDRTFDAIEGEPSPDTCRRTCIRMCYKGKDENGTPGKHLPRCPDDPDALVSLYPKNEKDEKLKDFVMLPKAGGIPDHLKNLKGSSKR</sequence>
<evidence type="ECO:0000313" key="2">
    <source>
        <dbReference type="EMBL" id="CAE7207626.1"/>
    </source>
</evidence>
<keyword evidence="3" id="KW-1185">Reference proteome</keyword>
<evidence type="ECO:0000313" key="3">
    <source>
        <dbReference type="Proteomes" id="UP000649617"/>
    </source>
</evidence>
<dbReference type="OrthoDB" id="445200at2759"/>
<accession>A0A812JF57</accession>
<organism evidence="2 3">
    <name type="scientific">Symbiodinium pilosum</name>
    <name type="common">Dinoflagellate</name>
    <dbReference type="NCBI Taxonomy" id="2952"/>
    <lineage>
        <taxon>Eukaryota</taxon>
        <taxon>Sar</taxon>
        <taxon>Alveolata</taxon>
        <taxon>Dinophyceae</taxon>
        <taxon>Suessiales</taxon>
        <taxon>Symbiodiniaceae</taxon>
        <taxon>Symbiodinium</taxon>
    </lineage>
</organism>
<dbReference type="AlphaFoldDB" id="A0A812JF57"/>
<feature type="region of interest" description="Disordered" evidence="1">
    <location>
        <begin position="35"/>
        <end position="61"/>
    </location>
</feature>
<dbReference type="Proteomes" id="UP000649617">
    <property type="component" value="Unassembled WGS sequence"/>
</dbReference>
<protein>
    <submittedName>
        <fullName evidence="2">Uncharacterized protein</fullName>
    </submittedName>
</protein>
<gene>
    <name evidence="2" type="ORF">SPIL2461_LOCUS2071</name>
</gene>
<evidence type="ECO:0000256" key="1">
    <source>
        <dbReference type="SAM" id="MobiDB-lite"/>
    </source>
</evidence>
<feature type="compositionally biased region" description="Pro residues" evidence="1">
    <location>
        <begin position="41"/>
        <end position="50"/>
    </location>
</feature>
<dbReference type="EMBL" id="CAJNIZ010002219">
    <property type="protein sequence ID" value="CAE7207626.1"/>
    <property type="molecule type" value="Genomic_DNA"/>
</dbReference>
<feature type="non-terminal residue" evidence="2">
    <location>
        <position position="1"/>
    </location>
</feature>
<name>A0A812JF57_SYMPI</name>
<comment type="caution">
    <text evidence="2">The sequence shown here is derived from an EMBL/GenBank/DDBJ whole genome shotgun (WGS) entry which is preliminary data.</text>
</comment>